<feature type="compositionally biased region" description="Low complexity" evidence="1">
    <location>
        <begin position="134"/>
        <end position="150"/>
    </location>
</feature>
<evidence type="ECO:0000313" key="4">
    <source>
        <dbReference type="Proteomes" id="UP001165160"/>
    </source>
</evidence>
<dbReference type="EMBL" id="BRXX01000192">
    <property type="protein sequence ID" value="GMH96915.1"/>
    <property type="molecule type" value="Genomic_DNA"/>
</dbReference>
<organism evidence="3 4">
    <name type="scientific">Triparma verrucosa</name>
    <dbReference type="NCBI Taxonomy" id="1606542"/>
    <lineage>
        <taxon>Eukaryota</taxon>
        <taxon>Sar</taxon>
        <taxon>Stramenopiles</taxon>
        <taxon>Ochrophyta</taxon>
        <taxon>Bolidophyceae</taxon>
        <taxon>Parmales</taxon>
        <taxon>Triparmaceae</taxon>
        <taxon>Triparma</taxon>
    </lineage>
</organism>
<feature type="chain" id="PRO_5040858500" evidence="2">
    <location>
        <begin position="21"/>
        <end position="297"/>
    </location>
</feature>
<evidence type="ECO:0000256" key="1">
    <source>
        <dbReference type="SAM" id="MobiDB-lite"/>
    </source>
</evidence>
<dbReference type="Proteomes" id="UP001165160">
    <property type="component" value="Unassembled WGS sequence"/>
</dbReference>
<feature type="region of interest" description="Disordered" evidence="1">
    <location>
        <begin position="134"/>
        <end position="154"/>
    </location>
</feature>
<evidence type="ECO:0000313" key="3">
    <source>
        <dbReference type="EMBL" id="GMH96915.1"/>
    </source>
</evidence>
<proteinExistence type="predicted"/>
<feature type="compositionally biased region" description="Pro residues" evidence="1">
    <location>
        <begin position="244"/>
        <end position="256"/>
    </location>
</feature>
<reference evidence="4" key="1">
    <citation type="journal article" date="2023" name="Commun. Biol.">
        <title>Genome analysis of Parmales, the sister group of diatoms, reveals the evolutionary specialization of diatoms from phago-mixotrophs to photoautotrophs.</title>
        <authorList>
            <person name="Ban H."/>
            <person name="Sato S."/>
            <person name="Yoshikawa S."/>
            <person name="Yamada K."/>
            <person name="Nakamura Y."/>
            <person name="Ichinomiya M."/>
            <person name="Sato N."/>
            <person name="Blanc-Mathieu R."/>
            <person name="Endo H."/>
            <person name="Kuwata A."/>
            <person name="Ogata H."/>
        </authorList>
    </citation>
    <scope>NUCLEOTIDE SEQUENCE [LARGE SCALE GENOMIC DNA]</scope>
    <source>
        <strain evidence="4">NIES 3699</strain>
    </source>
</reference>
<protein>
    <submittedName>
        <fullName evidence="3">Uncharacterized protein</fullName>
    </submittedName>
</protein>
<feature type="compositionally biased region" description="Low complexity" evidence="1">
    <location>
        <begin position="230"/>
        <end position="243"/>
    </location>
</feature>
<comment type="caution">
    <text evidence="3">The sequence shown here is derived from an EMBL/GenBank/DDBJ whole genome shotgun (WGS) entry which is preliminary data.</text>
</comment>
<keyword evidence="2" id="KW-0732">Signal</keyword>
<sequence length="297" mass="31422">MKLQSTLLVLIAGPLRSATAVNLRIKSADLLEASSAKETAADALQRDLEDASRETPFDALGTNAEMQNEGVDEGNQRLMDVAEYTNRVPEEIDIQFCDVASGNFVWIDSGVCGQAILGLGCGCCAPVTASPTVAPTTASPTKAPTLTPTSGPNVKHEQCEDQYAGLDLPADKTWSFYTYSCRTNLNGECLSGEEFCDIENGATYHQTGYCGVAGLGVSCGCCEPAPTATPTATSTARPTAPQTPVKPPVPARTPAPDCPRVLSEWKECSDLRTAVMRGLSARWRASGGRRAAESKRV</sequence>
<gene>
    <name evidence="3" type="ORF">TrVE_jg13416</name>
</gene>
<feature type="signal peptide" evidence="2">
    <location>
        <begin position="1"/>
        <end position="20"/>
    </location>
</feature>
<evidence type="ECO:0000256" key="2">
    <source>
        <dbReference type="SAM" id="SignalP"/>
    </source>
</evidence>
<dbReference type="AlphaFoldDB" id="A0A9W7BZE5"/>
<accession>A0A9W7BZE5</accession>
<keyword evidence="4" id="KW-1185">Reference proteome</keyword>
<feature type="region of interest" description="Disordered" evidence="1">
    <location>
        <begin position="230"/>
        <end position="256"/>
    </location>
</feature>
<name>A0A9W7BZE5_9STRA</name>